<comment type="caution">
    <text evidence="2">The sequence shown here is derived from an EMBL/GenBank/DDBJ whole genome shotgun (WGS) entry which is preliminary data.</text>
</comment>
<dbReference type="EMBL" id="CAJVPY010001361">
    <property type="protein sequence ID" value="CAG8518612.1"/>
    <property type="molecule type" value="Genomic_DNA"/>
</dbReference>
<accession>A0A9N9A5S1</accession>
<evidence type="ECO:0000256" key="1">
    <source>
        <dbReference type="SAM" id="MobiDB-lite"/>
    </source>
</evidence>
<organism evidence="2 3">
    <name type="scientific">Dentiscutata erythropus</name>
    <dbReference type="NCBI Taxonomy" id="1348616"/>
    <lineage>
        <taxon>Eukaryota</taxon>
        <taxon>Fungi</taxon>
        <taxon>Fungi incertae sedis</taxon>
        <taxon>Mucoromycota</taxon>
        <taxon>Glomeromycotina</taxon>
        <taxon>Glomeromycetes</taxon>
        <taxon>Diversisporales</taxon>
        <taxon>Gigasporaceae</taxon>
        <taxon>Dentiscutata</taxon>
    </lineage>
</organism>
<name>A0A9N9A5S1_9GLOM</name>
<feature type="compositionally biased region" description="Polar residues" evidence="1">
    <location>
        <begin position="24"/>
        <end position="63"/>
    </location>
</feature>
<keyword evidence="3" id="KW-1185">Reference proteome</keyword>
<proteinExistence type="predicted"/>
<reference evidence="2" key="1">
    <citation type="submission" date="2021-06" db="EMBL/GenBank/DDBJ databases">
        <authorList>
            <person name="Kallberg Y."/>
            <person name="Tangrot J."/>
            <person name="Rosling A."/>
        </authorList>
    </citation>
    <scope>NUCLEOTIDE SEQUENCE</scope>
    <source>
        <strain evidence="2">MA453B</strain>
    </source>
</reference>
<sequence length="63" mass="7178">MKDASRIDKLESNIVELTKAVKNMTDNKGQNNRSQPTRSSLQNNWHQRQNTGGSYISELSNEN</sequence>
<dbReference type="AlphaFoldDB" id="A0A9N9A5S1"/>
<evidence type="ECO:0000313" key="3">
    <source>
        <dbReference type="Proteomes" id="UP000789405"/>
    </source>
</evidence>
<dbReference type="Proteomes" id="UP000789405">
    <property type="component" value="Unassembled WGS sequence"/>
</dbReference>
<protein>
    <submittedName>
        <fullName evidence="2">18489_t:CDS:1</fullName>
    </submittedName>
</protein>
<evidence type="ECO:0000313" key="2">
    <source>
        <dbReference type="EMBL" id="CAG8518612.1"/>
    </source>
</evidence>
<gene>
    <name evidence="2" type="ORF">DERYTH_LOCUS3755</name>
</gene>
<feature type="region of interest" description="Disordered" evidence="1">
    <location>
        <begin position="21"/>
        <end position="63"/>
    </location>
</feature>